<proteinExistence type="predicted"/>
<accession>A0ABN2NAA1</accession>
<dbReference type="PANTHER" id="PTHR43881">
    <property type="entry name" value="GAMMA-GLUTAMYLTRANSPEPTIDASE (AFU_ORTHOLOGUE AFUA_4G13580)"/>
    <property type="match status" value="1"/>
</dbReference>
<dbReference type="Pfam" id="PF01019">
    <property type="entry name" value="G_glu_transpept"/>
    <property type="match status" value="1"/>
</dbReference>
<sequence>MTIDGISKQRRKPTGADAGRPVIAGVNHMVSAGHYLAAVAAFEVLEAGGNAIDAGVAGGIALGVVQSDMVNFAGVAPIIVRNGTSGEVKSISGLGWWPRAMTPTLFRDRHEGKIPLGVLRSVVPAAPDAWIRALREFGTMSFGEVATAAIRLARDGFVMYPALVDSITTWEKEYSQWPTSAPIYLPGGQPPRSGEKFVQSDLANTLQYMVDQEAAAAGRGREAGLDAARDAFYRGDIAKAIAQFHADNGGLMTLDDLAEYASEIEDTPRVAFEGVDVHGCGAWCQSPSFLQILQMLKFGDVGEYGHNTADYLHHFVEIIKLAFADRHAYIGDPRFVPVPMDLLTSESYARERLARIDPEKSIPDIPIQGGYRDPSLPLSLEPRLDPTGPVPDTSYICVVDRWGNCFSATPSDVSFDTPVIPGTGLTVSSRGSQSWADPDHPSSVLAGKRPRLTPNPALAVGADGRLIPFGTPGGDVQVQAMAQVLMNLLVHGMSPQQAVEVPRFASYSFPDSFEPHELFPGRLNLEEGIGKAVGADLAARGHDVNWWPDLTGRAAAVCLVDSKNGVHQGAADPRRPGYAIGW</sequence>
<dbReference type="InterPro" id="IPR052896">
    <property type="entry name" value="GGT-like_enzyme"/>
</dbReference>
<evidence type="ECO:0000313" key="3">
    <source>
        <dbReference type="Proteomes" id="UP001500449"/>
    </source>
</evidence>
<dbReference type="PANTHER" id="PTHR43881:SF1">
    <property type="entry name" value="GAMMA-GLUTAMYLTRANSPEPTIDASE (AFU_ORTHOLOGUE AFUA_4G13580)"/>
    <property type="match status" value="1"/>
</dbReference>
<dbReference type="SUPFAM" id="SSF56235">
    <property type="entry name" value="N-terminal nucleophile aminohydrolases (Ntn hydrolases)"/>
    <property type="match status" value="1"/>
</dbReference>
<organism evidence="2 3">
    <name type="scientific">Pseudonocardia ailaonensis</name>
    <dbReference type="NCBI Taxonomy" id="367279"/>
    <lineage>
        <taxon>Bacteria</taxon>
        <taxon>Bacillati</taxon>
        <taxon>Actinomycetota</taxon>
        <taxon>Actinomycetes</taxon>
        <taxon>Pseudonocardiales</taxon>
        <taxon>Pseudonocardiaceae</taxon>
        <taxon>Pseudonocardia</taxon>
    </lineage>
</organism>
<keyword evidence="3" id="KW-1185">Reference proteome</keyword>
<feature type="region of interest" description="Disordered" evidence="1">
    <location>
        <begin position="427"/>
        <end position="451"/>
    </location>
</feature>
<dbReference type="InterPro" id="IPR029055">
    <property type="entry name" value="Ntn_hydrolases_N"/>
</dbReference>
<reference evidence="2 3" key="1">
    <citation type="journal article" date="2019" name="Int. J. Syst. Evol. Microbiol.">
        <title>The Global Catalogue of Microorganisms (GCM) 10K type strain sequencing project: providing services to taxonomists for standard genome sequencing and annotation.</title>
        <authorList>
            <consortium name="The Broad Institute Genomics Platform"/>
            <consortium name="The Broad Institute Genome Sequencing Center for Infectious Disease"/>
            <person name="Wu L."/>
            <person name="Ma J."/>
        </authorList>
    </citation>
    <scope>NUCLEOTIDE SEQUENCE [LARGE SCALE GENOMIC DNA]</scope>
    <source>
        <strain evidence="2 3">JCM 16009</strain>
    </source>
</reference>
<dbReference type="EMBL" id="BAAAQK010000016">
    <property type="protein sequence ID" value="GAA1858058.1"/>
    <property type="molecule type" value="Genomic_DNA"/>
</dbReference>
<evidence type="ECO:0000313" key="2">
    <source>
        <dbReference type="EMBL" id="GAA1858058.1"/>
    </source>
</evidence>
<evidence type="ECO:0000256" key="1">
    <source>
        <dbReference type="SAM" id="MobiDB-lite"/>
    </source>
</evidence>
<protein>
    <submittedName>
        <fullName evidence="2">Gamma-glutamyltransferase family protein</fullName>
    </submittedName>
</protein>
<dbReference type="PRINTS" id="PR01210">
    <property type="entry name" value="GGTRANSPTASE"/>
</dbReference>
<dbReference type="Gene3D" id="1.10.246.130">
    <property type="match status" value="1"/>
</dbReference>
<comment type="caution">
    <text evidence="2">The sequence shown here is derived from an EMBL/GenBank/DDBJ whole genome shotgun (WGS) entry which is preliminary data.</text>
</comment>
<dbReference type="InterPro" id="IPR043138">
    <property type="entry name" value="GGT_lsub"/>
</dbReference>
<dbReference type="InterPro" id="IPR043137">
    <property type="entry name" value="GGT_ssub_C"/>
</dbReference>
<dbReference type="Proteomes" id="UP001500449">
    <property type="component" value="Unassembled WGS sequence"/>
</dbReference>
<gene>
    <name evidence="2" type="ORF">GCM10009836_42790</name>
</gene>
<dbReference type="Gene3D" id="3.60.20.40">
    <property type="match status" value="1"/>
</dbReference>
<name>A0ABN2NAA1_9PSEU</name>